<evidence type="ECO:0000259" key="7">
    <source>
        <dbReference type="PROSITE" id="PS50076"/>
    </source>
</evidence>
<evidence type="ECO:0000256" key="3">
    <source>
        <dbReference type="ARBA" id="ARBA00022490"/>
    </source>
</evidence>
<dbReference type="Pfam" id="PF00226">
    <property type="entry name" value="DnaJ"/>
    <property type="match status" value="1"/>
</dbReference>
<evidence type="ECO:0000313" key="9">
    <source>
        <dbReference type="Proteomes" id="UP001174934"/>
    </source>
</evidence>
<protein>
    <recommendedName>
        <fullName evidence="7">J domain-containing protein</fullName>
    </recommendedName>
</protein>
<dbReference type="GO" id="GO:0000390">
    <property type="term" value="P:spliceosomal complex disassembly"/>
    <property type="evidence" value="ECO:0007669"/>
    <property type="project" value="TreeGrafter"/>
</dbReference>
<feature type="non-terminal residue" evidence="8">
    <location>
        <position position="141"/>
    </location>
</feature>
<dbReference type="PROSITE" id="PS50076">
    <property type="entry name" value="DNAJ_2"/>
    <property type="match status" value="1"/>
</dbReference>
<dbReference type="GO" id="GO:0005681">
    <property type="term" value="C:spliceosomal complex"/>
    <property type="evidence" value="ECO:0007669"/>
    <property type="project" value="TreeGrafter"/>
</dbReference>
<evidence type="ECO:0000256" key="6">
    <source>
        <dbReference type="SAM" id="MobiDB-lite"/>
    </source>
</evidence>
<dbReference type="InterPro" id="IPR036869">
    <property type="entry name" value="J_dom_sf"/>
</dbReference>
<dbReference type="InterPro" id="IPR052094">
    <property type="entry name" value="Pre-mRNA-splicing_ERAD"/>
</dbReference>
<name>A0AA39WTC1_9PEZI</name>
<keyword evidence="9" id="KW-1185">Reference proteome</keyword>
<dbReference type="AlphaFoldDB" id="A0AA39WTC1"/>
<evidence type="ECO:0000256" key="1">
    <source>
        <dbReference type="ARBA" id="ARBA00004123"/>
    </source>
</evidence>
<dbReference type="InterPro" id="IPR001623">
    <property type="entry name" value="DnaJ_domain"/>
</dbReference>
<reference evidence="8" key="1">
    <citation type="submission" date="2023-06" db="EMBL/GenBank/DDBJ databases">
        <title>Genome-scale phylogeny and comparative genomics of the fungal order Sordariales.</title>
        <authorList>
            <consortium name="Lawrence Berkeley National Laboratory"/>
            <person name="Hensen N."/>
            <person name="Bonometti L."/>
            <person name="Westerberg I."/>
            <person name="Brannstrom I.O."/>
            <person name="Guillou S."/>
            <person name="Cros-Aarteil S."/>
            <person name="Calhoun S."/>
            <person name="Haridas S."/>
            <person name="Kuo A."/>
            <person name="Mondo S."/>
            <person name="Pangilinan J."/>
            <person name="Riley R."/>
            <person name="LaButti K."/>
            <person name="Andreopoulos B."/>
            <person name="Lipzen A."/>
            <person name="Chen C."/>
            <person name="Yanf M."/>
            <person name="Daum C."/>
            <person name="Ng V."/>
            <person name="Clum A."/>
            <person name="Steindorff A."/>
            <person name="Ohm R."/>
            <person name="Martin F."/>
            <person name="Silar P."/>
            <person name="Natvig D."/>
            <person name="Lalanne C."/>
            <person name="Gautier V."/>
            <person name="Ament-velasquez S.L."/>
            <person name="Kruys A."/>
            <person name="Hutchinson M.I."/>
            <person name="Powell A.J."/>
            <person name="Barry K."/>
            <person name="Miller A.N."/>
            <person name="Grigoriev I.V."/>
            <person name="Debuchy R."/>
            <person name="Gladieux P."/>
            <person name="Thoren M.H."/>
            <person name="Johannesson H."/>
        </authorList>
    </citation>
    <scope>NUCLEOTIDE SEQUENCE</scope>
    <source>
        <strain evidence="8">SMH3391-2</strain>
    </source>
</reference>
<sequence length="141" mass="15790">MDPTELVAWARDAASRGEDLFQLLAIDATSSESEIRRAFRRKALTAHPDKTGDAYDPAVYERLERARDALINPASREAYDNGMRAILQKKMALDQMSDRRRRLVEDLQQREAAAANSKRAKTNAMASNPELDAMAARGRAK</sequence>
<comment type="caution">
    <text evidence="8">The sequence shown here is derived from an EMBL/GenBank/DDBJ whole genome shotgun (WGS) entry which is preliminary data.</text>
</comment>
<organism evidence="8 9">
    <name type="scientific">Bombardia bombarda</name>
    <dbReference type="NCBI Taxonomy" id="252184"/>
    <lineage>
        <taxon>Eukaryota</taxon>
        <taxon>Fungi</taxon>
        <taxon>Dikarya</taxon>
        <taxon>Ascomycota</taxon>
        <taxon>Pezizomycotina</taxon>
        <taxon>Sordariomycetes</taxon>
        <taxon>Sordariomycetidae</taxon>
        <taxon>Sordariales</taxon>
        <taxon>Lasiosphaeriaceae</taxon>
        <taxon>Bombardia</taxon>
    </lineage>
</organism>
<dbReference type="SUPFAM" id="SSF46565">
    <property type="entry name" value="Chaperone J-domain"/>
    <property type="match status" value="1"/>
</dbReference>
<dbReference type="SMART" id="SM00271">
    <property type="entry name" value="DnaJ"/>
    <property type="match status" value="1"/>
</dbReference>
<accession>A0AA39WTC1</accession>
<keyword evidence="4" id="KW-0143">Chaperone</keyword>
<dbReference type="Proteomes" id="UP001174934">
    <property type="component" value="Unassembled WGS sequence"/>
</dbReference>
<evidence type="ECO:0000256" key="5">
    <source>
        <dbReference type="ARBA" id="ARBA00023242"/>
    </source>
</evidence>
<dbReference type="PANTHER" id="PTHR44313:SF1">
    <property type="entry name" value="DNAJ HOMOLOG SUBFAMILY C MEMBER 17"/>
    <property type="match status" value="1"/>
</dbReference>
<dbReference type="EMBL" id="JAULSR010000004">
    <property type="protein sequence ID" value="KAK0621238.1"/>
    <property type="molecule type" value="Genomic_DNA"/>
</dbReference>
<comment type="subcellular location">
    <subcellularLocation>
        <location evidence="2">Cytoplasm</location>
    </subcellularLocation>
    <subcellularLocation>
        <location evidence="1">Nucleus</location>
    </subcellularLocation>
</comment>
<feature type="region of interest" description="Disordered" evidence="6">
    <location>
        <begin position="107"/>
        <end position="141"/>
    </location>
</feature>
<proteinExistence type="predicted"/>
<evidence type="ECO:0000256" key="2">
    <source>
        <dbReference type="ARBA" id="ARBA00004496"/>
    </source>
</evidence>
<dbReference type="GO" id="GO:0005737">
    <property type="term" value="C:cytoplasm"/>
    <property type="evidence" value="ECO:0007669"/>
    <property type="project" value="UniProtKB-SubCell"/>
</dbReference>
<gene>
    <name evidence="8" type="ORF">B0T17DRAFT_457657</name>
</gene>
<keyword evidence="3" id="KW-0963">Cytoplasm</keyword>
<dbReference type="Gene3D" id="1.10.287.110">
    <property type="entry name" value="DnaJ domain"/>
    <property type="match status" value="1"/>
</dbReference>
<evidence type="ECO:0000313" key="8">
    <source>
        <dbReference type="EMBL" id="KAK0621238.1"/>
    </source>
</evidence>
<dbReference type="PANTHER" id="PTHR44313">
    <property type="entry name" value="DNAJ HOMOLOG SUBFAMILY C MEMBER 17"/>
    <property type="match status" value="1"/>
</dbReference>
<feature type="domain" description="J" evidence="7">
    <location>
        <begin position="19"/>
        <end position="83"/>
    </location>
</feature>
<evidence type="ECO:0000256" key="4">
    <source>
        <dbReference type="ARBA" id="ARBA00023186"/>
    </source>
</evidence>
<dbReference type="CDD" id="cd06257">
    <property type="entry name" value="DnaJ"/>
    <property type="match status" value="1"/>
</dbReference>
<keyword evidence="5" id="KW-0539">Nucleus</keyword>